<keyword evidence="4" id="KW-0548">Nucleotidyltransferase</keyword>
<dbReference type="PANTHER" id="PTHR47545:SF1">
    <property type="entry name" value="MULTIFUNCTIONAL CCA PROTEIN"/>
    <property type="match status" value="1"/>
</dbReference>
<name>A0A1G6XBN3_9BACT</name>
<evidence type="ECO:0000256" key="10">
    <source>
        <dbReference type="ARBA" id="ARBA00022884"/>
    </source>
</evidence>
<organism evidence="14 15">
    <name type="scientific">Desulfuromonas thiophila</name>
    <dbReference type="NCBI Taxonomy" id="57664"/>
    <lineage>
        <taxon>Bacteria</taxon>
        <taxon>Pseudomonadati</taxon>
        <taxon>Thermodesulfobacteriota</taxon>
        <taxon>Desulfuromonadia</taxon>
        <taxon>Desulfuromonadales</taxon>
        <taxon>Desulfuromonadaceae</taxon>
        <taxon>Desulfuromonas</taxon>
    </lineage>
</organism>
<dbReference type="GO" id="GO:0046872">
    <property type="term" value="F:metal ion binding"/>
    <property type="evidence" value="ECO:0007669"/>
    <property type="project" value="UniProtKB-KW"/>
</dbReference>
<evidence type="ECO:0000256" key="1">
    <source>
        <dbReference type="ARBA" id="ARBA00001946"/>
    </source>
</evidence>
<dbReference type="GO" id="GO:0042245">
    <property type="term" value="P:RNA repair"/>
    <property type="evidence" value="ECO:0007669"/>
    <property type="project" value="UniProtKB-KW"/>
</dbReference>
<evidence type="ECO:0000313" key="14">
    <source>
        <dbReference type="EMBL" id="SDD75472.1"/>
    </source>
</evidence>
<evidence type="ECO:0000256" key="11">
    <source>
        <dbReference type="RuleBase" id="RU003953"/>
    </source>
</evidence>
<dbReference type="CDD" id="cd00077">
    <property type="entry name" value="HDc"/>
    <property type="match status" value="1"/>
</dbReference>
<feature type="domain" description="Poly A polymerase head" evidence="12">
    <location>
        <begin position="29"/>
        <end position="61"/>
    </location>
</feature>
<dbReference type="InterPro" id="IPR002646">
    <property type="entry name" value="PolA_pol_head_dom"/>
</dbReference>
<accession>A0A1G6XBN3</accession>
<evidence type="ECO:0000256" key="4">
    <source>
        <dbReference type="ARBA" id="ARBA00022695"/>
    </source>
</evidence>
<dbReference type="SUPFAM" id="SSF81301">
    <property type="entry name" value="Nucleotidyltransferase"/>
    <property type="match status" value="1"/>
</dbReference>
<dbReference type="Proteomes" id="UP000243205">
    <property type="component" value="Unassembled WGS sequence"/>
</dbReference>
<dbReference type="Gene3D" id="3.30.460.10">
    <property type="entry name" value="Beta Polymerase, domain 2"/>
    <property type="match status" value="2"/>
</dbReference>
<proteinExistence type="inferred from homology"/>
<dbReference type="InterPro" id="IPR003607">
    <property type="entry name" value="HD/PDEase_dom"/>
</dbReference>
<comment type="cofactor">
    <cofactor evidence="1">
        <name>Mg(2+)</name>
        <dbReference type="ChEBI" id="CHEBI:18420"/>
    </cofactor>
</comment>
<evidence type="ECO:0000256" key="7">
    <source>
        <dbReference type="ARBA" id="ARBA00022800"/>
    </source>
</evidence>
<evidence type="ECO:0000313" key="15">
    <source>
        <dbReference type="Proteomes" id="UP000243205"/>
    </source>
</evidence>
<dbReference type="GO" id="GO:0008033">
    <property type="term" value="P:tRNA processing"/>
    <property type="evidence" value="ECO:0007669"/>
    <property type="project" value="UniProtKB-KW"/>
</dbReference>
<evidence type="ECO:0000256" key="5">
    <source>
        <dbReference type="ARBA" id="ARBA00022723"/>
    </source>
</evidence>
<evidence type="ECO:0000256" key="6">
    <source>
        <dbReference type="ARBA" id="ARBA00022741"/>
    </source>
</evidence>
<keyword evidence="8" id="KW-0067">ATP-binding</keyword>
<dbReference type="Pfam" id="PF12627">
    <property type="entry name" value="PolyA_pol_RNAbd"/>
    <property type="match status" value="1"/>
</dbReference>
<evidence type="ECO:0000256" key="2">
    <source>
        <dbReference type="ARBA" id="ARBA00022679"/>
    </source>
</evidence>
<feature type="domain" description="tRNA nucleotidyltransferase/poly(A) polymerase RNA and SrmB- binding" evidence="13">
    <location>
        <begin position="178"/>
        <end position="223"/>
    </location>
</feature>
<keyword evidence="10 11" id="KW-0694">RNA-binding</keyword>
<reference evidence="15" key="1">
    <citation type="submission" date="2016-10" db="EMBL/GenBank/DDBJ databases">
        <authorList>
            <person name="Varghese N."/>
            <person name="Submissions S."/>
        </authorList>
    </citation>
    <scope>NUCLEOTIDE SEQUENCE [LARGE SCALE GENOMIC DNA]</scope>
    <source>
        <strain evidence="15">DSM 8987</strain>
    </source>
</reference>
<keyword evidence="15" id="KW-1185">Reference proteome</keyword>
<feature type="domain" description="Poly A polymerase head" evidence="12">
    <location>
        <begin position="96"/>
        <end position="136"/>
    </location>
</feature>
<protein>
    <submittedName>
        <fullName evidence="14">tRNA nucleotidyltransferase (CCA-adding enzyme)</fullName>
    </submittedName>
</protein>
<dbReference type="Pfam" id="PF01743">
    <property type="entry name" value="PolyA_pol"/>
    <property type="match status" value="2"/>
</dbReference>
<evidence type="ECO:0000259" key="12">
    <source>
        <dbReference type="Pfam" id="PF01743"/>
    </source>
</evidence>
<keyword evidence="3" id="KW-0819">tRNA processing</keyword>
<gene>
    <name evidence="14" type="ORF">SAMN05661003_101209</name>
</gene>
<dbReference type="GO" id="GO:0005524">
    <property type="term" value="F:ATP binding"/>
    <property type="evidence" value="ECO:0007669"/>
    <property type="project" value="UniProtKB-KW"/>
</dbReference>
<comment type="similarity">
    <text evidence="11">Belongs to the tRNA nucleotidyltransferase/poly(A) polymerase family.</text>
</comment>
<dbReference type="PANTHER" id="PTHR47545">
    <property type="entry name" value="MULTIFUNCTIONAL CCA PROTEIN"/>
    <property type="match status" value="1"/>
</dbReference>
<keyword evidence="6" id="KW-0547">Nucleotide-binding</keyword>
<dbReference type="InterPro" id="IPR043519">
    <property type="entry name" value="NT_sf"/>
</dbReference>
<evidence type="ECO:0000256" key="9">
    <source>
        <dbReference type="ARBA" id="ARBA00022842"/>
    </source>
</evidence>
<dbReference type="EMBL" id="FNAQ01000001">
    <property type="protein sequence ID" value="SDD75472.1"/>
    <property type="molecule type" value="Genomic_DNA"/>
</dbReference>
<dbReference type="AlphaFoldDB" id="A0A1G6XBN3"/>
<evidence type="ECO:0000256" key="8">
    <source>
        <dbReference type="ARBA" id="ARBA00022840"/>
    </source>
</evidence>
<dbReference type="InterPro" id="IPR050124">
    <property type="entry name" value="tRNA_CCA-adding_enzyme"/>
</dbReference>
<dbReference type="SUPFAM" id="SSF81891">
    <property type="entry name" value="Poly A polymerase C-terminal region-like"/>
    <property type="match status" value="1"/>
</dbReference>
<evidence type="ECO:0000259" key="13">
    <source>
        <dbReference type="Pfam" id="PF12627"/>
    </source>
</evidence>
<keyword evidence="2 11" id="KW-0808">Transferase</keyword>
<dbReference type="GO" id="GO:0016779">
    <property type="term" value="F:nucleotidyltransferase activity"/>
    <property type="evidence" value="ECO:0007669"/>
    <property type="project" value="UniProtKB-KW"/>
</dbReference>
<keyword evidence="5" id="KW-0479">Metal-binding</keyword>
<keyword evidence="9" id="KW-0460">Magnesium</keyword>
<evidence type="ECO:0000256" key="3">
    <source>
        <dbReference type="ARBA" id="ARBA00022694"/>
    </source>
</evidence>
<dbReference type="STRING" id="57664.SAMN05661003_101209"/>
<sequence length="408" mass="45335">MNPATALADSPPLRALRQLFSAADQPHLLLVGGSVRDLLLGRSAADTDLLTDLPGERLRQLGFSLVQGKTTAPIWFRYLPPFGAIEISPLPQLDQASVTADLARRDFTINALALDLTGQLIDPLTGRQDLACRLLRPCSANSFSADPLRLFRALRFAAAGWQLHRDCGRAARLHDWQQALQPIAVERFSRELVKALATPHPERFFLLMLQFNLGRHWLPQLWRFDRIPAGPPENHPEGSLLRHAVLVLRRCAGTHSDPLWRFCAFFHDLGKLATPATDLPRHTGHHQAGVSLAHHLVRQLRLPRRWGQALAAISQLHSAFNRWPQLTADARLQLAHQALKADVTALLPAIALADKPDSALPADWPRALQCAQLSLLELGISPDQLAQQAPAARASWIAQQRLHWFTRG</sequence>
<dbReference type="InterPro" id="IPR032828">
    <property type="entry name" value="PolyA_RNA-bd"/>
</dbReference>
<dbReference type="Gene3D" id="1.10.3090.10">
    <property type="entry name" value="cca-adding enzyme, domain 2"/>
    <property type="match status" value="1"/>
</dbReference>
<keyword evidence="7" id="KW-0692">RNA repair</keyword>
<dbReference type="GO" id="GO:0003723">
    <property type="term" value="F:RNA binding"/>
    <property type="evidence" value="ECO:0007669"/>
    <property type="project" value="UniProtKB-KW"/>
</dbReference>